<comment type="caution">
    <text evidence="2">The sequence shown here is derived from an EMBL/GenBank/DDBJ whole genome shotgun (WGS) entry which is preliminary data.</text>
</comment>
<name>A0A918YSL8_9ACTN</name>
<dbReference type="Proteomes" id="UP000655443">
    <property type="component" value="Unassembled WGS sequence"/>
</dbReference>
<feature type="region of interest" description="Disordered" evidence="1">
    <location>
        <begin position="57"/>
        <end position="81"/>
    </location>
</feature>
<keyword evidence="3" id="KW-1185">Reference proteome</keyword>
<accession>A0A918YSL8</accession>
<evidence type="ECO:0000313" key="2">
    <source>
        <dbReference type="EMBL" id="GHE13631.1"/>
    </source>
</evidence>
<dbReference type="EMBL" id="BMVG01000042">
    <property type="protein sequence ID" value="GHE13631.1"/>
    <property type="molecule type" value="Genomic_DNA"/>
</dbReference>
<evidence type="ECO:0000313" key="3">
    <source>
        <dbReference type="Proteomes" id="UP000655443"/>
    </source>
</evidence>
<dbReference type="AlphaFoldDB" id="A0A918YSL8"/>
<feature type="region of interest" description="Disordered" evidence="1">
    <location>
        <begin position="1"/>
        <end position="28"/>
    </location>
</feature>
<proteinExistence type="predicted"/>
<gene>
    <name evidence="2" type="ORF">GCM10010339_81230</name>
</gene>
<evidence type="ECO:0000256" key="1">
    <source>
        <dbReference type="SAM" id="MobiDB-lite"/>
    </source>
</evidence>
<reference evidence="2" key="1">
    <citation type="journal article" date="2014" name="Int. J. Syst. Evol. Microbiol.">
        <title>Complete genome sequence of Corynebacterium casei LMG S-19264T (=DSM 44701T), isolated from a smear-ripened cheese.</title>
        <authorList>
            <consortium name="US DOE Joint Genome Institute (JGI-PGF)"/>
            <person name="Walter F."/>
            <person name="Albersmeier A."/>
            <person name="Kalinowski J."/>
            <person name="Ruckert C."/>
        </authorList>
    </citation>
    <scope>NUCLEOTIDE SEQUENCE</scope>
    <source>
        <strain evidence="2">JCM 4714</strain>
    </source>
</reference>
<reference evidence="2" key="2">
    <citation type="submission" date="2020-09" db="EMBL/GenBank/DDBJ databases">
        <authorList>
            <person name="Sun Q."/>
            <person name="Ohkuma M."/>
        </authorList>
    </citation>
    <scope>NUCLEOTIDE SEQUENCE</scope>
    <source>
        <strain evidence="2">JCM 4714</strain>
    </source>
</reference>
<organism evidence="2 3">
    <name type="scientific">Streptomyces alanosinicus</name>
    <dbReference type="NCBI Taxonomy" id="68171"/>
    <lineage>
        <taxon>Bacteria</taxon>
        <taxon>Bacillati</taxon>
        <taxon>Actinomycetota</taxon>
        <taxon>Actinomycetes</taxon>
        <taxon>Kitasatosporales</taxon>
        <taxon>Streptomycetaceae</taxon>
        <taxon>Streptomyces</taxon>
    </lineage>
</organism>
<protein>
    <submittedName>
        <fullName evidence="2">Uncharacterized protein</fullName>
    </submittedName>
</protein>
<sequence>MPTSRTPSRSGVPINASNNPSDSTTPAPIISADVRSKCTTLISPGLASPVIVPALCPDTRTGREDPTPSGTRRQPAAYQNMPGPKRFWWLGWGPTNVKKGNDPARTGVFCQSSG</sequence>
<feature type="compositionally biased region" description="Polar residues" evidence="1">
    <location>
        <begin position="1"/>
        <end position="26"/>
    </location>
</feature>